<evidence type="ECO:0000313" key="2">
    <source>
        <dbReference type="Proteomes" id="UP000243528"/>
    </source>
</evidence>
<dbReference type="SUPFAM" id="SSF54593">
    <property type="entry name" value="Glyoxalase/Bleomycin resistance protein/Dihydroxybiphenyl dioxygenase"/>
    <property type="match status" value="1"/>
</dbReference>
<dbReference type="Gene3D" id="3.30.720.110">
    <property type="match status" value="1"/>
</dbReference>
<evidence type="ECO:0000313" key="1">
    <source>
        <dbReference type="EMBL" id="PSL01143.1"/>
    </source>
</evidence>
<dbReference type="AlphaFoldDB" id="A0A2P8DV79"/>
<dbReference type="RefSeq" id="WP_205740609.1">
    <property type="nucleotide sequence ID" value="NZ_ML142900.1"/>
</dbReference>
<dbReference type="Proteomes" id="UP000243528">
    <property type="component" value="Unassembled WGS sequence"/>
</dbReference>
<comment type="caution">
    <text evidence="1">The sequence shown here is derived from an EMBL/GenBank/DDBJ whole genome shotgun (WGS) entry which is preliminary data.</text>
</comment>
<organism evidence="1 2">
    <name type="scientific">Haloactinopolyspora alba</name>
    <dbReference type="NCBI Taxonomy" id="648780"/>
    <lineage>
        <taxon>Bacteria</taxon>
        <taxon>Bacillati</taxon>
        <taxon>Actinomycetota</taxon>
        <taxon>Actinomycetes</taxon>
        <taxon>Jiangellales</taxon>
        <taxon>Jiangellaceae</taxon>
        <taxon>Haloactinopolyspora</taxon>
    </lineage>
</organism>
<dbReference type="EMBL" id="PYGE01000015">
    <property type="protein sequence ID" value="PSL01143.1"/>
    <property type="molecule type" value="Genomic_DNA"/>
</dbReference>
<name>A0A2P8DV79_9ACTN</name>
<dbReference type="InterPro" id="IPR029068">
    <property type="entry name" value="Glyas_Bleomycin-R_OHBP_Dase"/>
</dbReference>
<accession>A0A2P8DV79</accession>
<reference evidence="1 2" key="1">
    <citation type="submission" date="2018-03" db="EMBL/GenBank/DDBJ databases">
        <title>Genomic Encyclopedia of Archaeal and Bacterial Type Strains, Phase II (KMG-II): from individual species to whole genera.</title>
        <authorList>
            <person name="Goeker M."/>
        </authorList>
    </citation>
    <scope>NUCLEOTIDE SEQUENCE [LARGE SCALE GENOMIC DNA]</scope>
    <source>
        <strain evidence="1 2">DSM 45211</strain>
    </source>
</reference>
<sequence length="48" mass="4943">MIGTLGVGDPMSDLAPVNVYVAVDDADAHHARAVTAGAEIVRDLNAPR</sequence>
<protein>
    <submittedName>
        <fullName evidence="1">Uncharacterized protein</fullName>
    </submittedName>
</protein>
<keyword evidence="2" id="KW-1185">Reference proteome</keyword>
<proteinExistence type="predicted"/>
<gene>
    <name evidence="1" type="ORF">CLV30_11579</name>
</gene>